<gene>
    <name evidence="2" type="ORF">SAMN05421841_1084</name>
</gene>
<protein>
    <submittedName>
        <fullName evidence="2">Uncharacterized protein</fullName>
    </submittedName>
</protein>
<keyword evidence="1" id="KW-0732">Signal</keyword>
<reference evidence="3" key="1">
    <citation type="submission" date="2016-10" db="EMBL/GenBank/DDBJ databases">
        <authorList>
            <person name="Varghese N."/>
            <person name="Submissions S."/>
        </authorList>
    </citation>
    <scope>NUCLEOTIDE SEQUENCE [LARGE SCALE GENOMIC DNA]</scope>
    <source>
        <strain evidence="3">DSM 17724</strain>
    </source>
</reference>
<dbReference type="AlphaFoldDB" id="A0A1I0PAE0"/>
<proteinExistence type="predicted"/>
<evidence type="ECO:0000313" key="3">
    <source>
        <dbReference type="Proteomes" id="UP000199469"/>
    </source>
</evidence>
<accession>A0A1I0PAE0</accession>
<dbReference type="EMBL" id="FOIU01000001">
    <property type="protein sequence ID" value="SEW11069.1"/>
    <property type="molecule type" value="Genomic_DNA"/>
</dbReference>
<organism evidence="2 3">
    <name type="scientific">Chryseobacterium wanjuense</name>
    <dbReference type="NCBI Taxonomy" id="356305"/>
    <lineage>
        <taxon>Bacteria</taxon>
        <taxon>Pseudomonadati</taxon>
        <taxon>Bacteroidota</taxon>
        <taxon>Flavobacteriia</taxon>
        <taxon>Flavobacteriales</taxon>
        <taxon>Weeksellaceae</taxon>
        <taxon>Chryseobacterium group</taxon>
        <taxon>Chryseobacterium</taxon>
    </lineage>
</organism>
<feature type="chain" id="PRO_5011698224" evidence="1">
    <location>
        <begin position="22"/>
        <end position="220"/>
    </location>
</feature>
<dbReference type="OrthoDB" id="9915588at2"/>
<name>A0A1I0PAE0_9FLAO</name>
<evidence type="ECO:0000256" key="1">
    <source>
        <dbReference type="SAM" id="SignalP"/>
    </source>
</evidence>
<feature type="signal peptide" evidence="1">
    <location>
        <begin position="1"/>
        <end position="21"/>
    </location>
</feature>
<evidence type="ECO:0000313" key="2">
    <source>
        <dbReference type="EMBL" id="SEW11069.1"/>
    </source>
</evidence>
<dbReference type="STRING" id="356305.SAMN05421841_1084"/>
<dbReference type="Proteomes" id="UP000199469">
    <property type="component" value="Unassembled WGS sequence"/>
</dbReference>
<sequence length="220" mass="23812">MRKILLSICVISITMNSCTNANNEEDLVQKTNLENNNLNSSNKSYNLEVENLAKKIVIASSKIMLDDYIIETNEQRFKDDLEKGIVFKSEHVTPEEMGEVFQNYFGIDKNATVDFLNVFIENRELISKTDREVLQEAIANEAEIYNSTASSGSKLIFGALVSIINPKGCGWGVAAGVLDTGLSAAATAIFSPTGVGAAIGAVSTAGYYASTVAQAVRCHK</sequence>
<keyword evidence="3" id="KW-1185">Reference proteome</keyword>
<dbReference type="RefSeq" id="WP_139176742.1">
    <property type="nucleotide sequence ID" value="NZ_FOIU01000001.1"/>
</dbReference>